<dbReference type="InterPro" id="IPR029787">
    <property type="entry name" value="Nucleotide_cyclase"/>
</dbReference>
<evidence type="ECO:0000313" key="5">
    <source>
        <dbReference type="EMBL" id="GAD29255.1"/>
    </source>
</evidence>
<evidence type="ECO:0000256" key="3">
    <source>
        <dbReference type="SAM" id="Phobius"/>
    </source>
</evidence>
<sequence>MKLKLKLKSSLALLMVFVAVLPASIIGGLLIKQQTEVETNYRLDLIDRLSTTLKQEFNYRFYLLSTALDVLSRDRLLVQGIDDFFLTSHVDATLENLVDNTPLIQAAYLVNADWNEVENYNGINGIKSFESLKSLVTVRVDNTKSIGNQWVFNYDAEQLMPKKYNPSRKGVVIGVPIFQSTLTEGLKRKPLGYLIVIVPVENIIKVLRPYLKDGEHVVFKHDGMDNISVYKGKLDPAVPTVSKTEKVTIANKYISEPMSYEAEVFMNKYLGENPFTNSLKILSIVTVIIVMLALLTATISYRWFAKPLTYLMDSVRACLSGSYSIPDKDLRFAELIMVNDLIQKMTSTIKAQFDDLEDKNTKLMSFNEQLEKKVHEKTLQLTQTLQREEKRRTMLQSLLSFSNKLQHGDIHATVMTQLVSLYPYAGWAMQLYVNQKREWVCEGINPDDLASIDVEAHCSEYFRANNNDKTFQCFKIMDTHDETLGIIVMKYPNIERDDFEVISLFVYQLSAELEGRLLYEELERIAITDPLTGLSNRKAFDVDLEEWLKVSKRYPEQYFGLFMIDVNGLKQANDEYGHHMGDQLLIDTGHLIQSVCRQTDKVYRLGGDEYAIIVKLGDNTGCELLKQRLRALLEQGHYASLPNGDKVKIHFAMGCASTESHDAQNIYQVADKAMYLDKKAFYESTGLNPR</sequence>
<dbReference type="PANTHER" id="PTHR45138:SF6">
    <property type="entry name" value="DIGUANYLATE CYCLASE DGCN"/>
    <property type="match status" value="1"/>
</dbReference>
<feature type="coiled-coil region" evidence="2">
    <location>
        <begin position="353"/>
        <end position="387"/>
    </location>
</feature>
<dbReference type="HOGENOM" id="CLU_422682_0_0_6"/>
<feature type="transmembrane region" description="Helical" evidence="3">
    <location>
        <begin position="281"/>
        <end position="304"/>
    </location>
</feature>
<dbReference type="GO" id="GO:0052621">
    <property type="term" value="F:diguanylate cyclase activity"/>
    <property type="evidence" value="ECO:0007669"/>
    <property type="project" value="UniProtKB-EC"/>
</dbReference>
<dbReference type="NCBIfam" id="TIGR00254">
    <property type="entry name" value="GGDEF"/>
    <property type="match status" value="1"/>
</dbReference>
<dbReference type="SUPFAM" id="SSF55073">
    <property type="entry name" value="Nucleotide cyclase"/>
    <property type="match status" value="1"/>
</dbReference>
<dbReference type="InterPro" id="IPR050469">
    <property type="entry name" value="Diguanylate_Cyclase"/>
</dbReference>
<evidence type="ECO:0000256" key="2">
    <source>
        <dbReference type="SAM" id="Coils"/>
    </source>
</evidence>
<dbReference type="EMBL" id="DF196810">
    <property type="protein sequence ID" value="GAD29255.1"/>
    <property type="molecule type" value="Genomic_DNA"/>
</dbReference>
<dbReference type="GO" id="GO:0043709">
    <property type="term" value="P:cell adhesion involved in single-species biofilm formation"/>
    <property type="evidence" value="ECO:0007669"/>
    <property type="project" value="TreeGrafter"/>
</dbReference>
<keyword evidence="3" id="KW-0472">Membrane</keyword>
<dbReference type="SMART" id="SM00267">
    <property type="entry name" value="GGDEF"/>
    <property type="match status" value="1"/>
</dbReference>
<keyword evidence="3" id="KW-0812">Transmembrane</keyword>
<dbReference type="Gene3D" id="3.30.70.270">
    <property type="match status" value="1"/>
</dbReference>
<protein>
    <recommendedName>
        <fullName evidence="1">diguanylate cyclase</fullName>
        <ecNumber evidence="1">2.7.7.65</ecNumber>
    </recommendedName>
</protein>
<dbReference type="Pfam" id="PF00990">
    <property type="entry name" value="GGDEF"/>
    <property type="match status" value="1"/>
</dbReference>
<proteinExistence type="predicted"/>
<dbReference type="InterPro" id="IPR000160">
    <property type="entry name" value="GGDEF_dom"/>
</dbReference>
<evidence type="ECO:0000259" key="4">
    <source>
        <dbReference type="PROSITE" id="PS50887"/>
    </source>
</evidence>
<keyword evidence="3" id="KW-1133">Transmembrane helix</keyword>
<dbReference type="Proteomes" id="UP000030675">
    <property type="component" value="Unassembled WGS sequence"/>
</dbReference>
<accession>X0NY60</accession>
<dbReference type="InterPro" id="IPR043128">
    <property type="entry name" value="Rev_trsase/Diguanyl_cyclase"/>
</dbReference>
<dbReference type="EC" id="2.7.7.65" evidence="1"/>
<dbReference type="GO" id="GO:1902201">
    <property type="term" value="P:negative regulation of bacterial-type flagellum-dependent cell motility"/>
    <property type="evidence" value="ECO:0007669"/>
    <property type="project" value="TreeGrafter"/>
</dbReference>
<dbReference type="RefSeq" id="WP_023931835.1">
    <property type="nucleotide sequence ID" value="NZ_DF196810.1"/>
</dbReference>
<dbReference type="PANTHER" id="PTHR45138">
    <property type="entry name" value="REGULATORY COMPONENTS OF SENSORY TRANSDUCTION SYSTEM"/>
    <property type="match status" value="1"/>
</dbReference>
<feature type="domain" description="GGDEF" evidence="4">
    <location>
        <begin position="557"/>
        <end position="690"/>
    </location>
</feature>
<dbReference type="CDD" id="cd01949">
    <property type="entry name" value="GGDEF"/>
    <property type="match status" value="1"/>
</dbReference>
<gene>
    <name evidence="5" type="ORF">PLEI_0903</name>
</gene>
<keyword evidence="2" id="KW-0175">Coiled coil</keyword>
<dbReference type="PROSITE" id="PS50887">
    <property type="entry name" value="GGDEF"/>
    <property type="match status" value="1"/>
</dbReference>
<dbReference type="eggNOG" id="COG3850">
    <property type="taxonomic scope" value="Bacteria"/>
</dbReference>
<reference evidence="6" key="1">
    <citation type="submission" date="2012-12" db="EMBL/GenBank/DDBJ databases">
        <title>Genome Sequence of Photobacterium leiognathi lrivu.4.1.</title>
        <authorList>
            <person name="Urbanczyk H."/>
            <person name="Ogura Y."/>
            <person name="Hayashi T."/>
            <person name="Dunlap P.V."/>
        </authorList>
    </citation>
    <scope>NUCLEOTIDE SEQUENCE [LARGE SCALE GENOMIC DNA]</scope>
    <source>
        <strain evidence="6">lrivu.4.1</strain>
    </source>
</reference>
<dbReference type="AlphaFoldDB" id="X0NY60"/>
<evidence type="ECO:0000256" key="1">
    <source>
        <dbReference type="ARBA" id="ARBA00012528"/>
    </source>
</evidence>
<evidence type="ECO:0000313" key="6">
    <source>
        <dbReference type="Proteomes" id="UP000030675"/>
    </source>
</evidence>
<dbReference type="GO" id="GO:0005886">
    <property type="term" value="C:plasma membrane"/>
    <property type="evidence" value="ECO:0007669"/>
    <property type="project" value="TreeGrafter"/>
</dbReference>
<organism evidence="5 6">
    <name type="scientific">Photobacterium leiognathi lrivu.4.1</name>
    <dbReference type="NCBI Taxonomy" id="1248232"/>
    <lineage>
        <taxon>Bacteria</taxon>
        <taxon>Pseudomonadati</taxon>
        <taxon>Pseudomonadota</taxon>
        <taxon>Gammaproteobacteria</taxon>
        <taxon>Vibrionales</taxon>
        <taxon>Vibrionaceae</taxon>
        <taxon>Photobacterium</taxon>
    </lineage>
</organism>
<dbReference type="eggNOG" id="COG2199">
    <property type="taxonomic scope" value="Bacteria"/>
</dbReference>
<name>X0NY60_PHOLE</name>